<evidence type="ECO:0000313" key="3">
    <source>
        <dbReference type="Ensembl" id="ENSCAFP00040001099.1"/>
    </source>
</evidence>
<dbReference type="AlphaFoldDB" id="A0A8C0MQL0"/>
<protein>
    <submittedName>
        <fullName evidence="2">Uncharacterized protein</fullName>
    </submittedName>
</protein>
<dbReference type="Ensembl" id="ENSCAFT00030015369.1">
    <property type="protein sequence ID" value="ENSCAFP00030013402.1"/>
    <property type="gene ID" value="ENSCAFG00030008365.1"/>
</dbReference>
<evidence type="ECO:0000313" key="2">
    <source>
        <dbReference type="Ensembl" id="ENSCAFP00030013402.1"/>
    </source>
</evidence>
<dbReference type="Ensembl" id="ENSCAFT00000072964.2">
    <property type="protein sequence ID" value="ENSCAFP00000054527.1"/>
    <property type="gene ID" value="ENSCAFG00000047277.2"/>
</dbReference>
<reference evidence="2" key="3">
    <citation type="submission" date="2019-03" db="EMBL/GenBank/DDBJ databases">
        <authorList>
            <person name="Warren W.C."/>
            <person name="Johnson G.S."/>
        </authorList>
    </citation>
    <scope>NUCLEOTIDE SEQUENCE [LARGE SCALE GENOMIC DNA]</scope>
    <source>
        <strain evidence="2">Basenji</strain>
    </source>
</reference>
<organism evidence="2 5">
    <name type="scientific">Canis lupus familiaris</name>
    <name type="common">Dog</name>
    <name type="synonym">Canis familiaris</name>
    <dbReference type="NCBI Taxonomy" id="9615"/>
    <lineage>
        <taxon>Eukaryota</taxon>
        <taxon>Metazoa</taxon>
        <taxon>Chordata</taxon>
        <taxon>Craniata</taxon>
        <taxon>Vertebrata</taxon>
        <taxon>Euteleostomi</taxon>
        <taxon>Mammalia</taxon>
        <taxon>Eutheria</taxon>
        <taxon>Laurasiatheria</taxon>
        <taxon>Carnivora</taxon>
        <taxon>Caniformia</taxon>
        <taxon>Canidae</taxon>
        <taxon>Canis</taxon>
    </lineage>
</organism>
<dbReference type="Proteomes" id="UP000694542">
    <property type="component" value="Chromosome 9"/>
</dbReference>
<dbReference type="Ensembl" id="ENSCAFT00040001281.1">
    <property type="protein sequence ID" value="ENSCAFP00040001099.1"/>
    <property type="gene ID" value="ENSCAFG00040000703.1"/>
</dbReference>
<evidence type="ECO:0000313" key="5">
    <source>
        <dbReference type="Proteomes" id="UP000694429"/>
    </source>
</evidence>
<name>A0A8C0MQL0_CANLF</name>
<reference evidence="3" key="2">
    <citation type="submission" date="2018-10" db="EMBL/GenBank/DDBJ databases">
        <title>De novo assembly of a Great Dane genome.</title>
        <authorList>
            <person name="Kidd J.M."/>
            <person name="Pendleton A.L."/>
            <person name="Shen F."/>
            <person name="Emery S."/>
        </authorList>
    </citation>
    <scope>NUCLEOTIDE SEQUENCE [LARGE SCALE GENOMIC DNA]</scope>
    <source>
        <strain evidence="3">Great Dane</strain>
    </source>
</reference>
<evidence type="ECO:0000313" key="4">
    <source>
        <dbReference type="Proteomes" id="UP000002254"/>
    </source>
</evidence>
<dbReference type="Proteomes" id="UP000694429">
    <property type="component" value="Chromosome 9"/>
</dbReference>
<dbReference type="OrthoDB" id="9804500at2759"/>
<proteinExistence type="predicted"/>
<dbReference type="Proteomes" id="UP000002254">
    <property type="component" value="Chromosome 9"/>
</dbReference>
<evidence type="ECO:0000313" key="1">
    <source>
        <dbReference type="Ensembl" id="ENSCAFP00000054527.1"/>
    </source>
</evidence>
<accession>A0A8C0MQL0</accession>
<sequence length="127" mass="13601">MAPGWQGLLAQEATVASVVTEQQEEVGVAVEEFRRQKVVWGPAHGVVSTTDTQHGHSRLIHIPEGVVVVPIGVPADGETLGVAEEGFLKLSQGAAPEQFVGVHRVLEGRGLYSCPQLLTLYRQLALN</sequence>
<reference evidence="1 4" key="1">
    <citation type="journal article" date="2005" name="Nature">
        <title>Genome sequence, comparative analysis and haplotype structure of the domestic dog.</title>
        <authorList>
            <consortium name="Broad Sequencing Platform"/>
            <person name="Lindblad-Toh K."/>
            <person name="Wade C.M."/>
            <person name="Mikkelsen T.S."/>
            <person name="Karlsson E.K."/>
            <person name="Jaffe D.B."/>
            <person name="Kamal M."/>
            <person name="Clamp M."/>
            <person name="Chang J.L."/>
            <person name="Kulbokas E.J. III"/>
            <person name="Zody M.C."/>
            <person name="Mauceli E."/>
            <person name="Xie X."/>
            <person name="Breen M."/>
            <person name="Wayne R.K."/>
            <person name="Ostrander E.A."/>
            <person name="Ponting C.P."/>
            <person name="Galibert F."/>
            <person name="Smith D.R."/>
            <person name="DeJong P.J."/>
            <person name="Kirkness E."/>
            <person name="Alvarez P."/>
            <person name="Biagi T."/>
            <person name="Brockman W."/>
            <person name="Butler J."/>
            <person name="Chin C.W."/>
            <person name="Cook A."/>
            <person name="Cuff J."/>
            <person name="Daly M.J."/>
            <person name="DeCaprio D."/>
            <person name="Gnerre S."/>
            <person name="Grabherr M."/>
            <person name="Kellis M."/>
            <person name="Kleber M."/>
            <person name="Bardeleben C."/>
            <person name="Goodstadt L."/>
            <person name="Heger A."/>
            <person name="Hitte C."/>
            <person name="Kim L."/>
            <person name="Koepfli K.P."/>
            <person name="Parker H.G."/>
            <person name="Pollinger J.P."/>
            <person name="Searle S.M."/>
            <person name="Sutter N.B."/>
            <person name="Thomas R."/>
            <person name="Webber C."/>
            <person name="Baldwin J."/>
            <person name="Abebe A."/>
            <person name="Abouelleil A."/>
            <person name="Aftuck L."/>
            <person name="Ait-Zahra M."/>
            <person name="Aldredge T."/>
            <person name="Allen N."/>
            <person name="An P."/>
            <person name="Anderson S."/>
            <person name="Antoine C."/>
            <person name="Arachchi H."/>
            <person name="Aslam A."/>
            <person name="Ayotte L."/>
            <person name="Bachantsang P."/>
            <person name="Barry A."/>
            <person name="Bayul T."/>
            <person name="Benamara M."/>
            <person name="Berlin A."/>
            <person name="Bessette D."/>
            <person name="Blitshteyn B."/>
            <person name="Bloom T."/>
            <person name="Blye J."/>
            <person name="Boguslavskiy L."/>
            <person name="Bonnet C."/>
            <person name="Boukhgalter B."/>
            <person name="Brown A."/>
            <person name="Cahill P."/>
            <person name="Calixte N."/>
            <person name="Camarata J."/>
            <person name="Cheshatsang Y."/>
            <person name="Chu J."/>
            <person name="Citroen M."/>
            <person name="Collymore A."/>
            <person name="Cooke P."/>
            <person name="Dawoe T."/>
            <person name="Daza R."/>
            <person name="Decktor K."/>
            <person name="DeGray S."/>
            <person name="Dhargay N."/>
            <person name="Dooley K."/>
            <person name="Dooley K."/>
            <person name="Dorje P."/>
            <person name="Dorjee K."/>
            <person name="Dorris L."/>
            <person name="Duffey N."/>
            <person name="Dupes A."/>
            <person name="Egbiremolen O."/>
            <person name="Elong R."/>
            <person name="Falk J."/>
            <person name="Farina A."/>
            <person name="Faro S."/>
            <person name="Ferguson D."/>
            <person name="Ferreira P."/>
            <person name="Fisher S."/>
            <person name="FitzGerald M."/>
            <person name="Foley K."/>
            <person name="Foley C."/>
            <person name="Franke A."/>
            <person name="Friedrich D."/>
            <person name="Gage D."/>
            <person name="Garber M."/>
            <person name="Gearin G."/>
            <person name="Giannoukos G."/>
            <person name="Goode T."/>
            <person name="Goyette A."/>
            <person name="Graham J."/>
            <person name="Grandbois E."/>
            <person name="Gyaltsen K."/>
            <person name="Hafez N."/>
            <person name="Hagopian D."/>
            <person name="Hagos B."/>
            <person name="Hall J."/>
            <person name="Healy C."/>
            <person name="Hegarty R."/>
            <person name="Honan T."/>
            <person name="Horn A."/>
            <person name="Houde N."/>
            <person name="Hughes L."/>
            <person name="Hunnicutt L."/>
            <person name="Husby M."/>
            <person name="Jester B."/>
            <person name="Jones C."/>
            <person name="Kamat A."/>
            <person name="Kanga B."/>
            <person name="Kells C."/>
            <person name="Khazanovich D."/>
            <person name="Kieu A.C."/>
            <person name="Kisner P."/>
            <person name="Kumar M."/>
            <person name="Lance K."/>
            <person name="Landers T."/>
            <person name="Lara M."/>
            <person name="Lee W."/>
            <person name="Leger J.P."/>
            <person name="Lennon N."/>
            <person name="Leuper L."/>
            <person name="LeVine S."/>
            <person name="Liu J."/>
            <person name="Liu X."/>
            <person name="Lokyitsang Y."/>
            <person name="Lokyitsang T."/>
            <person name="Lui A."/>
            <person name="Macdonald J."/>
            <person name="Major J."/>
            <person name="Marabella R."/>
            <person name="Maru K."/>
            <person name="Matthews C."/>
            <person name="McDonough S."/>
            <person name="Mehta T."/>
            <person name="Meldrim J."/>
            <person name="Melnikov A."/>
            <person name="Meneus L."/>
            <person name="Mihalev A."/>
            <person name="Mihova T."/>
            <person name="Miller K."/>
            <person name="Mittelman R."/>
            <person name="Mlenga V."/>
            <person name="Mulrain L."/>
            <person name="Munson G."/>
            <person name="Navidi A."/>
            <person name="Naylor J."/>
            <person name="Nguyen T."/>
            <person name="Nguyen N."/>
            <person name="Nguyen C."/>
            <person name="Nguyen T."/>
            <person name="Nicol R."/>
            <person name="Norbu N."/>
            <person name="Norbu C."/>
            <person name="Novod N."/>
            <person name="Nyima T."/>
            <person name="Olandt P."/>
            <person name="O'Neill B."/>
            <person name="O'Neill K."/>
            <person name="Osman S."/>
            <person name="Oyono L."/>
            <person name="Patti C."/>
            <person name="Perrin D."/>
            <person name="Phunkhang P."/>
            <person name="Pierre F."/>
            <person name="Priest M."/>
            <person name="Rachupka A."/>
            <person name="Raghuraman S."/>
            <person name="Rameau R."/>
            <person name="Ray V."/>
            <person name="Raymond C."/>
            <person name="Rege F."/>
            <person name="Rise C."/>
            <person name="Rogers J."/>
            <person name="Rogov P."/>
            <person name="Sahalie J."/>
            <person name="Settipalli S."/>
            <person name="Sharpe T."/>
            <person name="Shea T."/>
            <person name="Sheehan M."/>
            <person name="Sherpa N."/>
            <person name="Shi J."/>
            <person name="Shih D."/>
            <person name="Sloan J."/>
            <person name="Smith C."/>
            <person name="Sparrow T."/>
            <person name="Stalker J."/>
            <person name="Stange-Thomann N."/>
            <person name="Stavropoulos S."/>
            <person name="Stone C."/>
            <person name="Stone S."/>
            <person name="Sykes S."/>
            <person name="Tchuinga P."/>
            <person name="Tenzing P."/>
            <person name="Tesfaye S."/>
            <person name="Thoulutsang D."/>
            <person name="Thoulutsang Y."/>
            <person name="Topham K."/>
            <person name="Topping I."/>
            <person name="Tsamla T."/>
            <person name="Vassiliev H."/>
            <person name="Venkataraman V."/>
            <person name="Vo A."/>
            <person name="Wangchuk T."/>
            <person name="Wangdi T."/>
            <person name="Weiand M."/>
            <person name="Wilkinson J."/>
            <person name="Wilson A."/>
            <person name="Yadav S."/>
            <person name="Yang S."/>
            <person name="Yang X."/>
            <person name="Young G."/>
            <person name="Yu Q."/>
            <person name="Zainoun J."/>
            <person name="Zembek L."/>
            <person name="Zimmer A."/>
            <person name="Lander E.S."/>
        </authorList>
    </citation>
    <scope>NUCLEOTIDE SEQUENCE [LARGE SCALE GENOMIC DNA]</scope>
    <source>
        <strain evidence="1">Boxer</strain>
    </source>
</reference>
<reference evidence="2" key="4">
    <citation type="submission" date="2025-05" db="UniProtKB">
        <authorList>
            <consortium name="Ensembl"/>
        </authorList>
    </citation>
    <scope>IDENTIFICATION</scope>
</reference>